<dbReference type="Proteomes" id="UP000266701">
    <property type="component" value="Unassembled WGS sequence"/>
</dbReference>
<evidence type="ECO:0000313" key="2">
    <source>
        <dbReference type="Proteomes" id="UP000266701"/>
    </source>
</evidence>
<sequence>MNRHQLQKSLVELDITAELTGNNSNIKTQREVLISQAFYMRPIGAAYTDSFYIFCKSKDDAKDAKDTAINMGYINVFSSVNLGSNRKLYPFVVNVSNTEHTIIGESSKLLYELFIPFIDEVKNNVIFVYSSLPVISFYFNDRLTAEAFKKALNLFLSKADLSAFLSSHALDCWTITVNVHAKHLKQLGSF</sequence>
<name>A0A395TYG7_VIBCL</name>
<evidence type="ECO:0000313" key="1">
    <source>
        <dbReference type="EMBL" id="RGP89810.1"/>
    </source>
</evidence>
<proteinExistence type="predicted"/>
<dbReference type="AlphaFoldDB" id="A0A395TYG7"/>
<accession>A0A395TYG7</accession>
<dbReference type="EMBL" id="MCBA01000067">
    <property type="protein sequence ID" value="RGP89810.1"/>
    <property type="molecule type" value="Genomic_DNA"/>
</dbReference>
<comment type="caution">
    <text evidence="1">The sequence shown here is derived from an EMBL/GenBank/DDBJ whole genome shotgun (WGS) entry which is preliminary data.</text>
</comment>
<organism evidence="1 2">
    <name type="scientific">Vibrio cholerae</name>
    <dbReference type="NCBI Taxonomy" id="666"/>
    <lineage>
        <taxon>Bacteria</taxon>
        <taxon>Pseudomonadati</taxon>
        <taxon>Pseudomonadota</taxon>
        <taxon>Gammaproteobacteria</taxon>
        <taxon>Vibrionales</taxon>
        <taxon>Vibrionaceae</taxon>
        <taxon>Vibrio</taxon>
    </lineage>
</organism>
<protein>
    <submittedName>
        <fullName evidence="1">Uncharacterized protein</fullName>
    </submittedName>
</protein>
<reference evidence="1 2" key="1">
    <citation type="journal article" date="2017" name="Emerg. Infect. Dis.">
        <title>Carbapenemase VCC-1-Producing Vibrio cholerae in Coastal Waters of Germany.</title>
        <authorList>
            <person name="Hammerl J.A."/>
            <person name="Jackel C."/>
            <person name="Bortolaia V."/>
            <person name="Schwartz K."/>
            <person name="Bier N."/>
            <person name="Hendriksen R.S."/>
            <person name="Guerra B."/>
            <person name="Strauch E."/>
        </authorList>
    </citation>
    <scope>NUCLEOTIDE SEQUENCE [LARGE SCALE GENOMIC DNA]</scope>
    <source>
        <strain evidence="1 2">VN-2825</strain>
    </source>
</reference>
<gene>
    <name evidence="1" type="ORF">BC353_09615</name>
</gene>